<dbReference type="EMBL" id="BAABIA010000002">
    <property type="protein sequence ID" value="GAA5137070.1"/>
    <property type="molecule type" value="Genomic_DNA"/>
</dbReference>
<proteinExistence type="predicted"/>
<comment type="caution">
    <text evidence="1">The sequence shown here is derived from an EMBL/GenBank/DDBJ whole genome shotgun (WGS) entry which is preliminary data.</text>
</comment>
<evidence type="ECO:0000313" key="2">
    <source>
        <dbReference type="Proteomes" id="UP001499852"/>
    </source>
</evidence>
<name>A0ABP9NYF2_9BACT</name>
<organism evidence="1 2">
    <name type="scientific">Prosthecobacter algae</name>
    <dbReference type="NCBI Taxonomy" id="1144682"/>
    <lineage>
        <taxon>Bacteria</taxon>
        <taxon>Pseudomonadati</taxon>
        <taxon>Verrucomicrobiota</taxon>
        <taxon>Verrucomicrobiia</taxon>
        <taxon>Verrucomicrobiales</taxon>
        <taxon>Verrucomicrobiaceae</taxon>
        <taxon>Prosthecobacter</taxon>
    </lineage>
</organism>
<gene>
    <name evidence="1" type="ORF">GCM10023213_13220</name>
</gene>
<keyword evidence="2" id="KW-1185">Reference proteome</keyword>
<dbReference type="Proteomes" id="UP001499852">
    <property type="component" value="Unassembled WGS sequence"/>
</dbReference>
<evidence type="ECO:0000313" key="1">
    <source>
        <dbReference type="EMBL" id="GAA5137070.1"/>
    </source>
</evidence>
<sequence>MGADTVPVMAPAAAGTVPATVAAPVITAPGMAVATTPGTVATSLTGRVPVMAVDTALVMVAPAITAAATGDTSAFQDFILTLAVMVVATSKEC</sequence>
<reference evidence="2" key="1">
    <citation type="journal article" date="2019" name="Int. J. Syst. Evol. Microbiol.">
        <title>The Global Catalogue of Microorganisms (GCM) 10K type strain sequencing project: providing services to taxonomists for standard genome sequencing and annotation.</title>
        <authorList>
            <consortium name="The Broad Institute Genomics Platform"/>
            <consortium name="The Broad Institute Genome Sequencing Center for Infectious Disease"/>
            <person name="Wu L."/>
            <person name="Ma J."/>
        </authorList>
    </citation>
    <scope>NUCLEOTIDE SEQUENCE [LARGE SCALE GENOMIC DNA]</scope>
    <source>
        <strain evidence="2">JCM 18053</strain>
    </source>
</reference>
<accession>A0ABP9NYF2</accession>
<protein>
    <submittedName>
        <fullName evidence="1">Uncharacterized protein</fullName>
    </submittedName>
</protein>